<accession>A0ABP8MGC1</accession>
<protein>
    <submittedName>
        <fullName evidence="1">Uncharacterized protein</fullName>
    </submittedName>
</protein>
<reference evidence="2" key="1">
    <citation type="journal article" date="2019" name="Int. J. Syst. Evol. Microbiol.">
        <title>The Global Catalogue of Microorganisms (GCM) 10K type strain sequencing project: providing services to taxonomists for standard genome sequencing and annotation.</title>
        <authorList>
            <consortium name="The Broad Institute Genomics Platform"/>
            <consortium name="The Broad Institute Genome Sequencing Center for Infectious Disease"/>
            <person name="Wu L."/>
            <person name="Ma J."/>
        </authorList>
    </citation>
    <scope>NUCLEOTIDE SEQUENCE [LARGE SCALE GENOMIC DNA]</scope>
    <source>
        <strain evidence="2">JCM 31921</strain>
    </source>
</reference>
<sequence length="97" mass="11304">MEEKQFDFTFSFLGTGYEARCTIRAGKTKENHEELKYYVDFDDLEDSGFFLENEHLLSYDTVRKILVFSAVQPSEFEFVNAITSAIITLEFLNPLNQ</sequence>
<dbReference type="Proteomes" id="UP001501410">
    <property type="component" value="Unassembled WGS sequence"/>
</dbReference>
<comment type="caution">
    <text evidence="1">The sequence shown here is derived from an EMBL/GenBank/DDBJ whole genome shotgun (WGS) entry which is preliminary data.</text>
</comment>
<evidence type="ECO:0000313" key="2">
    <source>
        <dbReference type="Proteomes" id="UP001501410"/>
    </source>
</evidence>
<gene>
    <name evidence="1" type="ORF">GCM10023092_02410</name>
</gene>
<dbReference type="RefSeq" id="WP_344821844.1">
    <property type="nucleotide sequence ID" value="NZ_BAABEZ010000001.1"/>
</dbReference>
<proteinExistence type="predicted"/>
<keyword evidence="2" id="KW-1185">Reference proteome</keyword>
<name>A0ABP8MGC1_9BACT</name>
<dbReference type="EMBL" id="BAABEZ010000001">
    <property type="protein sequence ID" value="GAA4448985.1"/>
    <property type="molecule type" value="Genomic_DNA"/>
</dbReference>
<evidence type="ECO:0000313" key="1">
    <source>
        <dbReference type="EMBL" id="GAA4448985.1"/>
    </source>
</evidence>
<organism evidence="1 2">
    <name type="scientific">Rurimicrobium arvi</name>
    <dbReference type="NCBI Taxonomy" id="2049916"/>
    <lineage>
        <taxon>Bacteria</taxon>
        <taxon>Pseudomonadati</taxon>
        <taxon>Bacteroidota</taxon>
        <taxon>Chitinophagia</taxon>
        <taxon>Chitinophagales</taxon>
        <taxon>Chitinophagaceae</taxon>
        <taxon>Rurimicrobium</taxon>
    </lineage>
</organism>